<keyword evidence="5" id="KW-0479">Metal-binding</keyword>
<comment type="caution">
    <text evidence="14">The sequence shown here is derived from an EMBL/GenBank/DDBJ whole genome shotgun (WGS) entry which is preliminary data.</text>
</comment>
<keyword evidence="2" id="KW-1003">Cell membrane</keyword>
<keyword evidence="8" id="KW-0249">Electron transport</keyword>
<dbReference type="PROSITE" id="PS51656">
    <property type="entry name" value="4FE4S"/>
    <property type="match status" value="1"/>
</dbReference>
<dbReference type="RefSeq" id="WP_130039094.1">
    <property type="nucleotide sequence ID" value="NZ_JACCEV010000002.1"/>
</dbReference>
<keyword evidence="1" id="KW-0813">Transport</keyword>
<dbReference type="PROSITE" id="PS51379">
    <property type="entry name" value="4FE4S_FER_2"/>
    <property type="match status" value="2"/>
</dbReference>
<evidence type="ECO:0000256" key="10">
    <source>
        <dbReference type="ARBA" id="ARBA00023014"/>
    </source>
</evidence>
<dbReference type="Gene3D" id="1.10.15.40">
    <property type="entry name" value="Electron transport complex subunit B, putative Fe-S cluster"/>
    <property type="match status" value="1"/>
</dbReference>
<evidence type="ECO:0000259" key="13">
    <source>
        <dbReference type="PROSITE" id="PS51656"/>
    </source>
</evidence>
<feature type="domain" description="4Fe-4S ferredoxin-type" evidence="12">
    <location>
        <begin position="107"/>
        <end position="136"/>
    </location>
</feature>
<evidence type="ECO:0000256" key="8">
    <source>
        <dbReference type="ARBA" id="ARBA00022982"/>
    </source>
</evidence>
<dbReference type="Proteomes" id="UP000554144">
    <property type="component" value="Unassembled WGS sequence"/>
</dbReference>
<evidence type="ECO:0000256" key="11">
    <source>
        <dbReference type="ARBA" id="ARBA00023136"/>
    </source>
</evidence>
<dbReference type="Pfam" id="PF04060">
    <property type="entry name" value="FeS"/>
    <property type="match status" value="1"/>
</dbReference>
<keyword evidence="15" id="KW-1185">Reference proteome</keyword>
<dbReference type="SUPFAM" id="SSF54862">
    <property type="entry name" value="4Fe-4S ferredoxins"/>
    <property type="match status" value="1"/>
</dbReference>
<dbReference type="AlphaFoldDB" id="A0A853H175"/>
<organism evidence="14 15">
    <name type="scientific">Pollutimonas harenae</name>
    <dbReference type="NCBI Taxonomy" id="657015"/>
    <lineage>
        <taxon>Bacteria</taxon>
        <taxon>Pseudomonadati</taxon>
        <taxon>Pseudomonadota</taxon>
        <taxon>Betaproteobacteria</taxon>
        <taxon>Burkholderiales</taxon>
        <taxon>Alcaligenaceae</taxon>
        <taxon>Pollutimonas</taxon>
    </lineage>
</organism>
<dbReference type="InterPro" id="IPR050294">
    <property type="entry name" value="RnfB_subfamily"/>
</dbReference>
<dbReference type="GO" id="GO:0046872">
    <property type="term" value="F:metal ion binding"/>
    <property type="evidence" value="ECO:0007669"/>
    <property type="project" value="UniProtKB-KW"/>
</dbReference>
<keyword evidence="4" id="KW-0997">Cell inner membrane</keyword>
<dbReference type="GO" id="GO:0009055">
    <property type="term" value="F:electron transfer activity"/>
    <property type="evidence" value="ECO:0007669"/>
    <property type="project" value="InterPro"/>
</dbReference>
<dbReference type="OrthoDB" id="9789936at2"/>
<dbReference type="Pfam" id="PF14697">
    <property type="entry name" value="Fer4_21"/>
    <property type="match status" value="1"/>
</dbReference>
<evidence type="ECO:0000256" key="4">
    <source>
        <dbReference type="ARBA" id="ARBA00022519"/>
    </source>
</evidence>
<dbReference type="InterPro" id="IPR017900">
    <property type="entry name" value="4Fe4S_Fe_S_CS"/>
</dbReference>
<keyword evidence="11" id="KW-0472">Membrane</keyword>
<proteinExistence type="predicted"/>
<gene>
    <name evidence="14" type="ORF">H0A62_07835</name>
</gene>
<dbReference type="EMBL" id="JACCEV010000002">
    <property type="protein sequence ID" value="NYT85509.1"/>
    <property type="molecule type" value="Genomic_DNA"/>
</dbReference>
<keyword evidence="7" id="KW-1278">Translocase</keyword>
<evidence type="ECO:0000256" key="2">
    <source>
        <dbReference type="ARBA" id="ARBA00022475"/>
    </source>
</evidence>
<evidence type="ECO:0000256" key="9">
    <source>
        <dbReference type="ARBA" id="ARBA00023004"/>
    </source>
</evidence>
<evidence type="ECO:0000259" key="12">
    <source>
        <dbReference type="PROSITE" id="PS51379"/>
    </source>
</evidence>
<evidence type="ECO:0000313" key="14">
    <source>
        <dbReference type="EMBL" id="NYT85509.1"/>
    </source>
</evidence>
<keyword evidence="6" id="KW-0677">Repeat</keyword>
<keyword evidence="3" id="KW-0004">4Fe-4S</keyword>
<dbReference type="Gene3D" id="3.30.70.20">
    <property type="match status" value="1"/>
</dbReference>
<sequence>MQAPLLIDRIDAALPQTQCTKCGYDGCRPYARAIALDNAPINRCPPGGQAGIHTLAQLLQRPELPLDTHCGEHRPLQVAVIDEAHCIGCTLCIQACPVDAIVGANKLMHTVLANDCTGCDLCVAPCPVDCISMIDADHQWTPNHANAARLRYEQRQHRLEAAHHESSGPAARTLANKAPVSALASTDANTRQAVIAQALARARARRQKK</sequence>
<feature type="domain" description="4Fe-4S" evidence="13">
    <location>
        <begin position="1"/>
        <end position="61"/>
    </location>
</feature>
<name>A0A853H175_9BURK</name>
<keyword evidence="10" id="KW-0411">Iron-sulfur</keyword>
<dbReference type="GO" id="GO:0051539">
    <property type="term" value="F:4 iron, 4 sulfur cluster binding"/>
    <property type="evidence" value="ECO:0007669"/>
    <property type="project" value="UniProtKB-KW"/>
</dbReference>
<evidence type="ECO:0000256" key="7">
    <source>
        <dbReference type="ARBA" id="ARBA00022967"/>
    </source>
</evidence>
<dbReference type="InterPro" id="IPR017896">
    <property type="entry name" value="4Fe4S_Fe-S-bd"/>
</dbReference>
<dbReference type="PROSITE" id="PS00198">
    <property type="entry name" value="4FE4S_FER_1"/>
    <property type="match status" value="2"/>
</dbReference>
<evidence type="ECO:0000256" key="1">
    <source>
        <dbReference type="ARBA" id="ARBA00022448"/>
    </source>
</evidence>
<accession>A0A853H175</accession>
<dbReference type="NCBIfam" id="TIGR01944">
    <property type="entry name" value="rnfB"/>
    <property type="match status" value="1"/>
</dbReference>
<evidence type="ECO:0000256" key="5">
    <source>
        <dbReference type="ARBA" id="ARBA00022723"/>
    </source>
</evidence>
<evidence type="ECO:0000313" key="15">
    <source>
        <dbReference type="Proteomes" id="UP000554144"/>
    </source>
</evidence>
<evidence type="ECO:0000256" key="6">
    <source>
        <dbReference type="ARBA" id="ARBA00022737"/>
    </source>
</evidence>
<feature type="domain" description="4Fe-4S ferredoxin-type" evidence="12">
    <location>
        <begin position="77"/>
        <end position="106"/>
    </location>
</feature>
<protein>
    <submittedName>
        <fullName evidence="14">RnfABCDGE type electron transport complex subunit B</fullName>
    </submittedName>
</protein>
<dbReference type="InterPro" id="IPR007202">
    <property type="entry name" value="4Fe-4S_dom"/>
</dbReference>
<dbReference type="InterPro" id="IPR010207">
    <property type="entry name" value="Elect_transpt_cplx_RnfB/RsxB"/>
</dbReference>
<keyword evidence="9" id="KW-0408">Iron</keyword>
<dbReference type="PANTHER" id="PTHR42859:SF3">
    <property type="entry name" value="ION-TRANSLOCATING OXIDOREDUCTASE COMPLEX SUBUNIT B"/>
    <property type="match status" value="1"/>
</dbReference>
<reference evidence="14 15" key="1">
    <citation type="submission" date="2020-07" db="EMBL/GenBank/DDBJ databases">
        <title>Taxonomic revisions and descriptions of new bacterial species based on genomic comparisons in the high-G+C-content subgroup of the family Alcaligenaceae.</title>
        <authorList>
            <person name="Szabo A."/>
            <person name="Felfoldi T."/>
        </authorList>
    </citation>
    <scope>NUCLEOTIDE SEQUENCE [LARGE SCALE GENOMIC DNA]</scope>
    <source>
        <strain evidence="14 15">DSM 25667</strain>
    </source>
</reference>
<dbReference type="PANTHER" id="PTHR42859">
    <property type="entry name" value="OXIDOREDUCTASE"/>
    <property type="match status" value="1"/>
</dbReference>
<evidence type="ECO:0000256" key="3">
    <source>
        <dbReference type="ARBA" id="ARBA00022485"/>
    </source>
</evidence>